<keyword evidence="5" id="KW-1185">Reference proteome</keyword>
<evidence type="ECO:0000259" key="3">
    <source>
        <dbReference type="PROSITE" id="PS51186"/>
    </source>
</evidence>
<feature type="domain" description="N-acetyltransferase" evidence="3">
    <location>
        <begin position="108"/>
        <end position="246"/>
    </location>
</feature>
<organism evidence="4 5">
    <name type="scientific">Campylobacter gracilis RM3268</name>
    <dbReference type="NCBI Taxonomy" id="553220"/>
    <lineage>
        <taxon>Bacteria</taxon>
        <taxon>Pseudomonadati</taxon>
        <taxon>Campylobacterota</taxon>
        <taxon>Epsilonproteobacteria</taxon>
        <taxon>Campylobacterales</taxon>
        <taxon>Campylobacteraceae</taxon>
        <taxon>Campylobacter</taxon>
    </lineage>
</organism>
<accession>C8PE07</accession>
<protein>
    <submittedName>
        <fullName evidence="4">Acetyltransferase, GNAT family</fullName>
    </submittedName>
</protein>
<keyword evidence="2" id="KW-0012">Acyltransferase</keyword>
<reference evidence="4 5" key="1">
    <citation type="submission" date="2009-07" db="EMBL/GenBank/DDBJ databases">
        <authorList>
            <person name="Madupu R."/>
            <person name="Sebastian Y."/>
            <person name="Durkin A.S."/>
            <person name="Torralba M."/>
            <person name="Methe B."/>
            <person name="Sutton G.G."/>
            <person name="Strausberg R.L."/>
            <person name="Nelson K.E."/>
        </authorList>
    </citation>
    <scope>NUCLEOTIDE SEQUENCE [LARGE SCALE GENOMIC DNA]</scope>
    <source>
        <strain evidence="4 5">RM3268</strain>
    </source>
</reference>
<dbReference type="RefSeq" id="WP_005869106.1">
    <property type="nucleotide sequence ID" value="NZ_ACYG01000005.1"/>
</dbReference>
<dbReference type="eggNOG" id="COG1246">
    <property type="taxonomic scope" value="Bacteria"/>
</dbReference>
<dbReference type="Pfam" id="PF00583">
    <property type="entry name" value="Acetyltransf_1"/>
    <property type="match status" value="1"/>
</dbReference>
<dbReference type="Proteomes" id="UP000005709">
    <property type="component" value="Unassembled WGS sequence"/>
</dbReference>
<dbReference type="InterPro" id="IPR000182">
    <property type="entry name" value="GNAT_dom"/>
</dbReference>
<dbReference type="STRING" id="824.CGRAC_1313"/>
<sequence length="257" mass="28462">MIRLKKARLCDISRMQELVKEEVQNGVILPLESDEIAANIRSYVLAFGCDSKADRSFDSKENSDLNLARNADLNLIQSSAANFAKNSTENSAENAASNFAPQLATPQSEAQAVSEAGCAQAGKEQILRSEYSQSASVFQNDLSQLCESQSAKDAEILAGFASLKIFNADLAEVRSLIVAPQFRRRGIARAIVNELLDEAKFYGLKSVFTLTYQKEFFERLGFIEIPKDELPAQKIWADCIKCKKFPVCNEIALIYTL</sequence>
<evidence type="ECO:0000256" key="2">
    <source>
        <dbReference type="ARBA" id="ARBA00023315"/>
    </source>
</evidence>
<dbReference type="Gene3D" id="3.40.630.30">
    <property type="match status" value="1"/>
</dbReference>
<gene>
    <name evidence="4" type="ORF">CAMGR0001_2357</name>
</gene>
<dbReference type="InterPro" id="IPR050832">
    <property type="entry name" value="Bact_Acetyltransf"/>
</dbReference>
<dbReference type="CDD" id="cd04301">
    <property type="entry name" value="NAT_SF"/>
    <property type="match status" value="1"/>
</dbReference>
<dbReference type="PANTHER" id="PTHR43877">
    <property type="entry name" value="AMINOALKYLPHOSPHONATE N-ACETYLTRANSFERASE-RELATED-RELATED"/>
    <property type="match status" value="1"/>
</dbReference>
<proteinExistence type="predicted"/>
<dbReference type="InterPro" id="IPR016181">
    <property type="entry name" value="Acyl_CoA_acyltransferase"/>
</dbReference>
<evidence type="ECO:0000256" key="1">
    <source>
        <dbReference type="ARBA" id="ARBA00022679"/>
    </source>
</evidence>
<dbReference type="AlphaFoldDB" id="C8PE07"/>
<evidence type="ECO:0000313" key="5">
    <source>
        <dbReference type="Proteomes" id="UP000005709"/>
    </source>
</evidence>
<comment type="caution">
    <text evidence="4">The sequence shown here is derived from an EMBL/GenBank/DDBJ whole genome shotgun (WGS) entry which is preliminary data.</text>
</comment>
<dbReference type="EMBL" id="ACYG01000005">
    <property type="protein sequence ID" value="EEV18880.1"/>
    <property type="molecule type" value="Genomic_DNA"/>
</dbReference>
<keyword evidence="1 4" id="KW-0808">Transferase</keyword>
<dbReference type="SUPFAM" id="SSF55729">
    <property type="entry name" value="Acyl-CoA N-acyltransferases (Nat)"/>
    <property type="match status" value="1"/>
</dbReference>
<dbReference type="PROSITE" id="PS51186">
    <property type="entry name" value="GNAT"/>
    <property type="match status" value="1"/>
</dbReference>
<evidence type="ECO:0000313" key="4">
    <source>
        <dbReference type="EMBL" id="EEV18880.1"/>
    </source>
</evidence>
<dbReference type="GO" id="GO:0016747">
    <property type="term" value="F:acyltransferase activity, transferring groups other than amino-acyl groups"/>
    <property type="evidence" value="ECO:0007669"/>
    <property type="project" value="InterPro"/>
</dbReference>
<name>C8PE07_9BACT</name>